<dbReference type="PANTHER" id="PTHR32196">
    <property type="entry name" value="ABC TRANSPORTER PERMEASE PROTEIN YPHD-RELATED-RELATED"/>
    <property type="match status" value="1"/>
</dbReference>
<dbReference type="GeneID" id="66347871"/>
<dbReference type="EMBL" id="CP010086">
    <property type="protein sequence ID" value="AJH02093.1"/>
    <property type="molecule type" value="Genomic_DNA"/>
</dbReference>
<gene>
    <name evidence="10" type="ORF">IS491_06310</name>
    <name evidence="9" type="ORF">LF65_05585</name>
</gene>
<feature type="transmembrane region" description="Helical" evidence="8">
    <location>
        <begin position="309"/>
        <end position="328"/>
    </location>
</feature>
<sequence length="338" mass="35912">MNQTINNKIVQEEGIKMKKEGFNIKNLFLKYSIYLVLVVLILVFSIASPDFLGAANASNFLRQIPTVGILTVAITMVIITGGVDLSIGAIAAFSGCTVAYLSVKGVSVPVSLLAGLLVGAVWGLFNGVLITKFKLESFILTMGTSYLIRGLILFFTNGIYIKGVPDWFYNISNTEVGISIIHTNTIVFIIIVLVMAYLMKNTRFGRYCYVVGSNKEAGRLSGINVNKHVIKVYAIEGVLAAIAGILLMSSINVGAPSEINGPDLFAMAGAIMGGVQFGGGVGTIGGAMVGIFTIQVFQSGLAILGINSFLQQAVTGAVIVLAIVVDFYRKGSLFKKKG</sequence>
<organism evidence="9 11">
    <name type="scientific">Clostridium beijerinckii</name>
    <name type="common">Clostridium MP</name>
    <dbReference type="NCBI Taxonomy" id="1520"/>
    <lineage>
        <taxon>Bacteria</taxon>
        <taxon>Bacillati</taxon>
        <taxon>Bacillota</taxon>
        <taxon>Clostridia</taxon>
        <taxon>Eubacteriales</taxon>
        <taxon>Clostridiaceae</taxon>
        <taxon>Clostridium</taxon>
    </lineage>
</organism>
<comment type="subcellular location">
    <subcellularLocation>
        <location evidence="1">Cell membrane</location>
        <topology evidence="1">Multi-pass membrane protein</topology>
    </subcellularLocation>
</comment>
<evidence type="ECO:0000256" key="7">
    <source>
        <dbReference type="ARBA" id="ARBA00023136"/>
    </source>
</evidence>
<feature type="transmembrane region" description="Helical" evidence="8">
    <location>
        <begin position="85"/>
        <end position="103"/>
    </location>
</feature>
<evidence type="ECO:0000313" key="9">
    <source>
        <dbReference type="EMBL" id="AJH02093.1"/>
    </source>
</evidence>
<dbReference type="Pfam" id="PF02653">
    <property type="entry name" value="BPD_transp_2"/>
    <property type="match status" value="1"/>
</dbReference>
<keyword evidence="7 8" id="KW-0472">Membrane</keyword>
<evidence type="ECO:0000256" key="2">
    <source>
        <dbReference type="ARBA" id="ARBA00022448"/>
    </source>
</evidence>
<feature type="transmembrane region" description="Helical" evidence="8">
    <location>
        <begin position="180"/>
        <end position="199"/>
    </location>
</feature>
<dbReference type="EMBL" id="JADOEF010000001">
    <property type="protein sequence ID" value="MBF7808279.1"/>
    <property type="molecule type" value="Genomic_DNA"/>
</dbReference>
<dbReference type="Proteomes" id="UP000031866">
    <property type="component" value="Chromosome"/>
</dbReference>
<keyword evidence="5 8" id="KW-0812">Transmembrane</keyword>
<dbReference type="InterPro" id="IPR001851">
    <property type="entry name" value="ABC_transp_permease"/>
</dbReference>
<dbReference type="CDD" id="cd06579">
    <property type="entry name" value="TM_PBP1_transp_AraH_like"/>
    <property type="match status" value="1"/>
</dbReference>
<dbReference type="Proteomes" id="UP000631418">
    <property type="component" value="Unassembled WGS sequence"/>
</dbReference>
<protein>
    <submittedName>
        <fullName evidence="10">ABC transporter permease</fullName>
    </submittedName>
    <submittedName>
        <fullName evidence="9">ATPase</fullName>
    </submittedName>
</protein>
<keyword evidence="3" id="KW-1003">Cell membrane</keyword>
<dbReference type="GO" id="GO:0022857">
    <property type="term" value="F:transmembrane transporter activity"/>
    <property type="evidence" value="ECO:0007669"/>
    <property type="project" value="InterPro"/>
</dbReference>
<evidence type="ECO:0000256" key="3">
    <source>
        <dbReference type="ARBA" id="ARBA00022475"/>
    </source>
</evidence>
<dbReference type="PANTHER" id="PTHR32196:SF21">
    <property type="entry name" value="ABC TRANSPORTER PERMEASE PROTEIN YPHD-RELATED"/>
    <property type="match status" value="1"/>
</dbReference>
<evidence type="ECO:0000313" key="11">
    <source>
        <dbReference type="Proteomes" id="UP000031866"/>
    </source>
</evidence>
<keyword evidence="2" id="KW-0813">Transport</keyword>
<proteinExistence type="predicted"/>
<feature type="transmembrane region" description="Helical" evidence="8">
    <location>
        <begin position="277"/>
        <end position="297"/>
    </location>
</feature>
<evidence type="ECO:0000256" key="6">
    <source>
        <dbReference type="ARBA" id="ARBA00022989"/>
    </source>
</evidence>
<dbReference type="KEGG" id="cbei:LF65_05585"/>
<dbReference type="OrthoDB" id="9815820at2"/>
<name>A0A0B5QVU2_CLOBE</name>
<feature type="transmembrane region" description="Helical" evidence="8">
    <location>
        <begin position="109"/>
        <end position="131"/>
    </location>
</feature>
<dbReference type="RefSeq" id="WP_012061117.1">
    <property type="nucleotide sequence ID" value="NZ_BKAK01000011.1"/>
</dbReference>
<dbReference type="GO" id="GO:0005886">
    <property type="term" value="C:plasma membrane"/>
    <property type="evidence" value="ECO:0007669"/>
    <property type="project" value="UniProtKB-SubCell"/>
</dbReference>
<reference evidence="11" key="1">
    <citation type="submission" date="2014-12" db="EMBL/GenBank/DDBJ databases">
        <title>Genome sequence of Clostridium beijerinckii strain 59B.</title>
        <authorList>
            <person name="Little G.T."/>
            <person name="Minton N.P."/>
        </authorList>
    </citation>
    <scope>NUCLEOTIDE SEQUENCE [LARGE SCALE GENOMIC DNA]</scope>
    <source>
        <strain evidence="11">59B</strain>
    </source>
</reference>
<dbReference type="STRING" id="1520.LF65_05585"/>
<feature type="transmembrane region" description="Helical" evidence="8">
    <location>
        <begin position="60"/>
        <end position="78"/>
    </location>
</feature>
<evidence type="ECO:0000256" key="8">
    <source>
        <dbReference type="SAM" id="Phobius"/>
    </source>
</evidence>
<dbReference type="AlphaFoldDB" id="A0A0B5QVU2"/>
<accession>A0A0B5QVU2</accession>
<reference evidence="9" key="2">
    <citation type="submission" date="2016-02" db="EMBL/GenBank/DDBJ databases">
        <title>Genome sequence of Clostridium beijerinckii strain 59B.</title>
        <authorList>
            <person name="Little G.T."/>
            <person name="Minton N.P."/>
        </authorList>
    </citation>
    <scope>NUCLEOTIDE SEQUENCE</scope>
    <source>
        <strain evidence="9">NCIMB 14988</strain>
    </source>
</reference>
<feature type="transmembrane region" description="Helical" evidence="8">
    <location>
        <begin position="138"/>
        <end position="160"/>
    </location>
</feature>
<feature type="transmembrane region" description="Helical" evidence="8">
    <location>
        <begin position="27"/>
        <end position="48"/>
    </location>
</feature>
<keyword evidence="4" id="KW-0997">Cell inner membrane</keyword>
<dbReference type="OMA" id="VIFDVYN"/>
<evidence type="ECO:0000256" key="1">
    <source>
        <dbReference type="ARBA" id="ARBA00004651"/>
    </source>
</evidence>
<keyword evidence="6 8" id="KW-1133">Transmembrane helix</keyword>
<evidence type="ECO:0000256" key="4">
    <source>
        <dbReference type="ARBA" id="ARBA00022519"/>
    </source>
</evidence>
<reference evidence="10" key="3">
    <citation type="submission" date="2020-11" db="EMBL/GenBank/DDBJ databases">
        <authorList>
            <person name="Thieme N."/>
            <person name="Liebl W."/>
            <person name="Zverlov V."/>
        </authorList>
    </citation>
    <scope>NUCLEOTIDE SEQUENCE</scope>
    <source>
        <strain evidence="10">NT08</strain>
    </source>
</reference>
<evidence type="ECO:0000256" key="5">
    <source>
        <dbReference type="ARBA" id="ARBA00022692"/>
    </source>
</evidence>
<evidence type="ECO:0000313" key="10">
    <source>
        <dbReference type="EMBL" id="MBF7808279.1"/>
    </source>
</evidence>